<evidence type="ECO:0000259" key="2">
    <source>
        <dbReference type="Pfam" id="PF13439"/>
    </source>
</evidence>
<dbReference type="GO" id="GO:0016757">
    <property type="term" value="F:glycosyltransferase activity"/>
    <property type="evidence" value="ECO:0007669"/>
    <property type="project" value="InterPro"/>
</dbReference>
<dbReference type="InterPro" id="IPR001296">
    <property type="entry name" value="Glyco_trans_1"/>
</dbReference>
<name>A0A0G3EUB3_9BURK</name>
<accession>A0A0G3EUB3</accession>
<dbReference type="PATRIC" id="fig|445709.3.peg.2632"/>
<proteinExistence type="predicted"/>
<gene>
    <name evidence="3" type="ORF">ABW99_12380</name>
</gene>
<evidence type="ECO:0000313" key="4">
    <source>
        <dbReference type="Proteomes" id="UP000036700"/>
    </source>
</evidence>
<keyword evidence="3" id="KW-0808">Transferase</keyword>
<dbReference type="PANTHER" id="PTHR45947">
    <property type="entry name" value="SULFOQUINOVOSYL TRANSFERASE SQD2"/>
    <property type="match status" value="1"/>
</dbReference>
<dbReference type="AlphaFoldDB" id="A0A0G3EUB3"/>
<feature type="domain" description="Glycosyl transferase family 1" evidence="1">
    <location>
        <begin position="195"/>
        <end position="347"/>
    </location>
</feature>
<dbReference type="Gene3D" id="3.40.50.2000">
    <property type="entry name" value="Glycogen Phosphorylase B"/>
    <property type="match status" value="2"/>
</dbReference>
<evidence type="ECO:0000259" key="1">
    <source>
        <dbReference type="Pfam" id="PF00534"/>
    </source>
</evidence>
<dbReference type="Pfam" id="PF00534">
    <property type="entry name" value="Glycos_transf_1"/>
    <property type="match status" value="1"/>
</dbReference>
<dbReference type="Pfam" id="PF13439">
    <property type="entry name" value="Glyco_transf_4"/>
    <property type="match status" value="1"/>
</dbReference>
<dbReference type="PANTHER" id="PTHR45947:SF3">
    <property type="entry name" value="SULFOQUINOVOSYL TRANSFERASE SQD2"/>
    <property type="match status" value="1"/>
</dbReference>
<dbReference type="KEGG" id="ptx:ABW99_12380"/>
<dbReference type="Proteomes" id="UP000036700">
    <property type="component" value="Chromosome"/>
</dbReference>
<evidence type="ECO:0000313" key="3">
    <source>
        <dbReference type="EMBL" id="AKJ70545.1"/>
    </source>
</evidence>
<dbReference type="STRING" id="445709.ABW99_12380"/>
<organism evidence="3 4">
    <name type="scientific">Pandoraea thiooxydans</name>
    <dbReference type="NCBI Taxonomy" id="445709"/>
    <lineage>
        <taxon>Bacteria</taxon>
        <taxon>Pseudomonadati</taxon>
        <taxon>Pseudomonadota</taxon>
        <taxon>Betaproteobacteria</taxon>
        <taxon>Burkholderiales</taxon>
        <taxon>Burkholderiaceae</taxon>
        <taxon>Pandoraea</taxon>
    </lineage>
</organism>
<keyword evidence="4" id="KW-1185">Reference proteome</keyword>
<feature type="domain" description="Glycosyltransferase subfamily 4-like N-terminal" evidence="2">
    <location>
        <begin position="13"/>
        <end position="187"/>
    </location>
</feature>
<dbReference type="RefSeq" id="WP_047216601.1">
    <property type="nucleotide sequence ID" value="NZ_CP011568.3"/>
</dbReference>
<dbReference type="SUPFAM" id="SSF53756">
    <property type="entry name" value="UDP-Glycosyltransferase/glycogen phosphorylase"/>
    <property type="match status" value="1"/>
</dbReference>
<dbReference type="InterPro" id="IPR028098">
    <property type="entry name" value="Glyco_trans_4-like_N"/>
</dbReference>
<sequence length="403" mass="45153">MKVAVVHDWLVVYGGAERVLEQILACFPQADVFSLVDFLEDRTCVRDKSVHTSFIQRLPAARTRYRAYLPLMPLAIEQFDLSGYDLVISSSHAVAKGVLTGPDQLHIAYVHSPIRYAWDLQHQYLREAGLSAGLKSAGARALLHYIRNWDARSANGVDHLIANSRFVARRIRKVYRRSSTVIAPPVAIESLQLRQRKEDFYVTASRMVPYKRIDLIVEAFSRTPQRRLVVIGDGPEMRKIAAHAGRNVALLGHQPFDVLHRYLQRARAFVFAAEEDFGISVLEAQACGTPVIAYGKGGALETVLDRRHPCPTGLFFGEQTVASLLDAIDRFESTAELFTPEHCRANAERFSSARFAAEFASFVDLQWRRFVGESDMLVTPQAAKREPIAQAAAMSDQPYDLAP</sequence>
<protein>
    <submittedName>
        <fullName evidence="3">Glycosyl transferase</fullName>
    </submittedName>
</protein>
<dbReference type="CDD" id="cd03804">
    <property type="entry name" value="GT4_WbaZ-like"/>
    <property type="match status" value="1"/>
</dbReference>
<dbReference type="EMBL" id="CP011568">
    <property type="protein sequence ID" value="AKJ70545.1"/>
    <property type="molecule type" value="Genomic_DNA"/>
</dbReference>
<dbReference type="OrthoDB" id="9801609at2"/>
<reference evidence="4" key="1">
    <citation type="submission" date="2015-06" db="EMBL/GenBank/DDBJ databases">
        <authorList>
            <person name="Lim Y.L."/>
            <person name="Ee R."/>
            <person name="Yong D."/>
            <person name="How K.Y."/>
            <person name="Yin W.F."/>
            <person name="Chan K.G."/>
        </authorList>
    </citation>
    <scope>NUCLEOTIDE SEQUENCE [LARGE SCALE GENOMIC DNA]</scope>
    <source>
        <strain evidence="4">DSM 25325</strain>
    </source>
</reference>
<dbReference type="InterPro" id="IPR050194">
    <property type="entry name" value="Glycosyltransferase_grp1"/>
</dbReference>